<dbReference type="GO" id="GO:0005739">
    <property type="term" value="C:mitochondrion"/>
    <property type="evidence" value="ECO:0007669"/>
    <property type="project" value="TreeGrafter"/>
</dbReference>
<comment type="caution">
    <text evidence="7">The sequence shown here is derived from an EMBL/GenBank/DDBJ whole genome shotgun (WGS) entry which is preliminary data.</text>
</comment>
<keyword evidence="3 6" id="KW-0812">Transmembrane</keyword>
<keyword evidence="4 6" id="KW-1133">Transmembrane helix</keyword>
<feature type="transmembrane region" description="Helical" evidence="6">
    <location>
        <begin position="113"/>
        <end position="134"/>
    </location>
</feature>
<name>A0AAV9IRN6_CYACA</name>
<evidence type="ECO:0000256" key="1">
    <source>
        <dbReference type="ARBA" id="ARBA00004141"/>
    </source>
</evidence>
<organism evidence="7 8">
    <name type="scientific">Cyanidium caldarium</name>
    <name type="common">Red alga</name>
    <dbReference type="NCBI Taxonomy" id="2771"/>
    <lineage>
        <taxon>Eukaryota</taxon>
        <taxon>Rhodophyta</taxon>
        <taxon>Bangiophyceae</taxon>
        <taxon>Cyanidiales</taxon>
        <taxon>Cyanidiaceae</taxon>
        <taxon>Cyanidium</taxon>
    </lineage>
</organism>
<gene>
    <name evidence="7" type="ORF">CDCA_CDCA03G0990</name>
</gene>
<comment type="similarity">
    <text evidence="2 6">Belongs to the peroxisomal membrane protein PXMP2/4 family.</text>
</comment>
<evidence type="ECO:0000256" key="2">
    <source>
        <dbReference type="ARBA" id="ARBA00006824"/>
    </source>
</evidence>
<evidence type="ECO:0000256" key="4">
    <source>
        <dbReference type="ARBA" id="ARBA00022989"/>
    </source>
</evidence>
<evidence type="ECO:0000256" key="3">
    <source>
        <dbReference type="ARBA" id="ARBA00022692"/>
    </source>
</evidence>
<sequence length="218" mass="24273">MVVTGLSSSLQQYMLLLRRRPVSTKALTAFGVAVLGDVVAQYIEWRSAPVSPPSTRTNPSERRPATPPYNLRRTLVFATFMGFVGAPISHYWYEFLARRFPGTSWRAVGKRVAADQLGLVPIFLPTTLFCLDYAGRKYVEREPADRLPERAAQTAWRLAPNALVANWMLWPAAQTVNFMFVPGELQVLFVNVVGVGWNAVLSLMAASQPKAKATPVYE</sequence>
<evidence type="ECO:0000313" key="8">
    <source>
        <dbReference type="Proteomes" id="UP001301350"/>
    </source>
</evidence>
<dbReference type="Pfam" id="PF04117">
    <property type="entry name" value="Mpv17_PMP22"/>
    <property type="match status" value="1"/>
</dbReference>
<dbReference type="PANTHER" id="PTHR11266:SF17">
    <property type="entry name" value="PROTEIN MPV17"/>
    <property type="match status" value="1"/>
</dbReference>
<reference evidence="7 8" key="1">
    <citation type="submission" date="2022-07" db="EMBL/GenBank/DDBJ databases">
        <title>Genome-wide signatures of adaptation to extreme environments.</title>
        <authorList>
            <person name="Cho C.H."/>
            <person name="Yoon H.S."/>
        </authorList>
    </citation>
    <scope>NUCLEOTIDE SEQUENCE [LARGE SCALE GENOMIC DNA]</scope>
    <source>
        <strain evidence="7 8">DBV 063 E5</strain>
    </source>
</reference>
<evidence type="ECO:0008006" key="9">
    <source>
        <dbReference type="Google" id="ProtNLM"/>
    </source>
</evidence>
<dbReference type="Proteomes" id="UP001301350">
    <property type="component" value="Unassembled WGS sequence"/>
</dbReference>
<feature type="transmembrane region" description="Helical" evidence="6">
    <location>
        <begin position="185"/>
        <end position="206"/>
    </location>
</feature>
<proteinExistence type="inferred from homology"/>
<comment type="subcellular location">
    <subcellularLocation>
        <location evidence="1">Membrane</location>
        <topology evidence="1">Multi-pass membrane protein</topology>
    </subcellularLocation>
</comment>
<dbReference type="AlphaFoldDB" id="A0AAV9IRN6"/>
<evidence type="ECO:0000256" key="6">
    <source>
        <dbReference type="RuleBase" id="RU363053"/>
    </source>
</evidence>
<dbReference type="PANTHER" id="PTHR11266">
    <property type="entry name" value="PEROXISOMAL MEMBRANE PROTEIN 2, PXMP2 MPV17"/>
    <property type="match status" value="1"/>
</dbReference>
<keyword evidence="8" id="KW-1185">Reference proteome</keyword>
<dbReference type="EMBL" id="JANCYW010000003">
    <property type="protein sequence ID" value="KAK4534965.1"/>
    <property type="molecule type" value="Genomic_DNA"/>
</dbReference>
<evidence type="ECO:0000313" key="7">
    <source>
        <dbReference type="EMBL" id="KAK4534965.1"/>
    </source>
</evidence>
<keyword evidence="5 6" id="KW-0472">Membrane</keyword>
<evidence type="ECO:0000256" key="5">
    <source>
        <dbReference type="ARBA" id="ARBA00023136"/>
    </source>
</evidence>
<dbReference type="InterPro" id="IPR007248">
    <property type="entry name" value="Mpv17_PMP22"/>
</dbReference>
<feature type="transmembrane region" description="Helical" evidence="6">
    <location>
        <begin position="75"/>
        <end position="93"/>
    </location>
</feature>
<protein>
    <recommendedName>
        <fullName evidence="9">Peroxisomal membrane protein MPV17</fullName>
    </recommendedName>
</protein>
<dbReference type="GO" id="GO:0016020">
    <property type="term" value="C:membrane"/>
    <property type="evidence" value="ECO:0007669"/>
    <property type="project" value="UniProtKB-SubCell"/>
</dbReference>
<accession>A0AAV9IRN6</accession>